<name>A0A840UK19_9BACT</name>
<evidence type="ECO:0000313" key="2">
    <source>
        <dbReference type="Proteomes" id="UP000539642"/>
    </source>
</evidence>
<accession>A0A840UK19</accession>
<dbReference type="Proteomes" id="UP000539642">
    <property type="component" value="Unassembled WGS sequence"/>
</dbReference>
<dbReference type="AlphaFoldDB" id="A0A840UK19"/>
<proteinExistence type="predicted"/>
<sequence>MATRIDHGREEEGLQPNFLRSGWALRATHLFA</sequence>
<reference evidence="1 2" key="1">
    <citation type="submission" date="2020-08" db="EMBL/GenBank/DDBJ databases">
        <title>Genomic Encyclopedia of Type Strains, Phase IV (KMG-IV): sequencing the most valuable type-strain genomes for metagenomic binning, comparative biology and taxonomic classification.</title>
        <authorList>
            <person name="Goeker M."/>
        </authorList>
    </citation>
    <scope>NUCLEOTIDE SEQUENCE [LARGE SCALE GENOMIC DNA]</scope>
    <source>
        <strain evidence="1 2">DSM 28570</strain>
    </source>
</reference>
<keyword evidence="2" id="KW-1185">Reference proteome</keyword>
<dbReference type="EMBL" id="JACHEO010000001">
    <property type="protein sequence ID" value="MBB5346687.1"/>
    <property type="molecule type" value="Genomic_DNA"/>
</dbReference>
<protein>
    <submittedName>
        <fullName evidence="1">Uncharacterized protein</fullName>
    </submittedName>
</protein>
<organism evidence="1 2">
    <name type="scientific">Desulfoprunum benzoelyticum</name>
    <dbReference type="NCBI Taxonomy" id="1506996"/>
    <lineage>
        <taxon>Bacteria</taxon>
        <taxon>Pseudomonadati</taxon>
        <taxon>Thermodesulfobacteriota</taxon>
        <taxon>Desulfobulbia</taxon>
        <taxon>Desulfobulbales</taxon>
        <taxon>Desulfobulbaceae</taxon>
        <taxon>Desulfoprunum</taxon>
    </lineage>
</organism>
<evidence type="ECO:0000313" key="1">
    <source>
        <dbReference type="EMBL" id="MBB5346687.1"/>
    </source>
</evidence>
<gene>
    <name evidence="1" type="ORF">HNQ81_000394</name>
</gene>
<comment type="caution">
    <text evidence="1">The sequence shown here is derived from an EMBL/GenBank/DDBJ whole genome shotgun (WGS) entry which is preliminary data.</text>
</comment>